<name>A0ABV3XDJ5_9ACTN</name>
<feature type="domain" description="Rad50/SbcC-type AAA" evidence="2">
    <location>
        <begin position="247"/>
        <end position="438"/>
    </location>
</feature>
<dbReference type="InterPro" id="IPR027417">
    <property type="entry name" value="P-loop_NTPase"/>
</dbReference>
<evidence type="ECO:0000313" key="3">
    <source>
        <dbReference type="EMBL" id="MEX5718203.1"/>
    </source>
</evidence>
<dbReference type="NCBIfam" id="NF045780">
    <property type="entry name" value="TrlF_fam_ATP"/>
    <property type="match status" value="1"/>
</dbReference>
<protein>
    <submittedName>
        <fullName evidence="3">TrlF family AAA-like ATPase</fullName>
    </submittedName>
</protein>
<reference evidence="3 4" key="1">
    <citation type="submission" date="2024-06" db="EMBL/GenBank/DDBJ databases">
        <title>Draft genome sequence of Geodermatophilus badlandi, a novel member of the Geodermatophilaceae isolated from badland sedimentary rocks in the Red desert, Wyoming, USA.</title>
        <authorList>
            <person name="Ben Tekaya S."/>
            <person name="Nouioui I."/>
            <person name="Flores G.M."/>
            <person name="Shaal M.N."/>
            <person name="Bredoire F."/>
            <person name="Basile F."/>
            <person name="Van Diepen L."/>
            <person name="Ward N.L."/>
        </authorList>
    </citation>
    <scope>NUCLEOTIDE SEQUENCE [LARGE SCALE GENOMIC DNA]</scope>
    <source>
        <strain evidence="3 4">WL48A</strain>
    </source>
</reference>
<accession>A0ABV3XDJ5</accession>
<dbReference type="RefSeq" id="WP_369204883.1">
    <property type="nucleotide sequence ID" value="NZ_JBFNXQ010000016.1"/>
</dbReference>
<dbReference type="Pfam" id="PF13476">
    <property type="entry name" value="AAA_23"/>
    <property type="match status" value="1"/>
</dbReference>
<dbReference type="InterPro" id="IPR054787">
    <property type="entry name" value="TrlF_ATPase"/>
</dbReference>
<evidence type="ECO:0000259" key="2">
    <source>
        <dbReference type="Pfam" id="PF13476"/>
    </source>
</evidence>
<sequence>MYRRLPSKGLQAAAITDHHDFALFPYIRRAAQAETDDSGQLLPEAERLIVFPGLELTIGVPCQAILILDADFPDDKLDAVLEALSVEVIEADKDVLPPVTRIDHIQTFEQLHETLDTRPWLQGRYIILPNVTDGGYKTLMRSGMQAKYKNMPCVGGYLDGTVEAKAKPTSGNRRIFDGLDANWGSKRLALFQTSDSRSRDFKDLGKHSSWVKWARPTAEAIRQACLAQESRIAHTPPALPGVYIASVHVSNSKFLGPVELAFNRQYNAIIGGRGTGKSTILDYVRWCLGDVPASVAADGEPAGATRRRRLIEATLASLEAEVEVVVIINGIEHVVRRSSTTGEINFKVGDGEFTKVSEASIQSLLPIHAYSQKQLSSVSVRMEELTRFVTAPIRQSLEAKDADIRNAADLLRQNYASLQRARSLKEAIERAQLTEQSLIDQSAHLRGSLAGLSQDDQVILQQRPAVDRSREAVSSWRRNANQLSDATGVLLAEAERLVAQLPPLPPDAPDGLTVELTVARQATVAAGEAFAAALHGAVEELQAALCGDGSAGQALEVMHQRFAALDADYEEVKGRSTAHAQQLQQLADIEARRKQVAVQLIALRTDLHQLGDPFSEHATLRAKLVQLHKERSQLLRTQSDGVTELSGGLLKVDLMRGHGLQAVDERLRALAAGSGVRAAKFEALFEGLKAESDPLATWEALLSEFEQLILLDDGDEFTTQLTPTLSRLGLTLTDQQKLRTKLTVGSWLDLALTPIEDCPVFCYRTKEEEYIPFEAASAGQQATALLKVLLSQTGMPLIIDQPEEDLDSQVIQDVVSWLWQSKGRRQVLFASHNANLVVNGDAELVVACDYRRAGDQSGGRIKLTGAIDIPELRDEITHVMEGGEKAFKLRRDKYGF</sequence>
<proteinExistence type="predicted"/>
<keyword evidence="1" id="KW-0227">DNA damage</keyword>
<keyword evidence="1" id="KW-0742">SOS response</keyword>
<keyword evidence="4" id="KW-1185">Reference proteome</keyword>
<dbReference type="PANTHER" id="PTHR32182">
    <property type="entry name" value="DNA REPLICATION AND REPAIR PROTEIN RECF"/>
    <property type="match status" value="1"/>
</dbReference>
<dbReference type="SUPFAM" id="SSF52540">
    <property type="entry name" value="P-loop containing nucleoside triphosphate hydrolases"/>
    <property type="match status" value="1"/>
</dbReference>
<dbReference type="PANTHER" id="PTHR32182:SF22">
    <property type="entry name" value="ATP-DEPENDENT ENDONUCLEASE, OLD FAMILY-RELATED"/>
    <property type="match status" value="1"/>
</dbReference>
<evidence type="ECO:0000256" key="1">
    <source>
        <dbReference type="ARBA" id="ARBA00023236"/>
    </source>
</evidence>
<gene>
    <name evidence="3" type="ORF">ABQ292_07445</name>
</gene>
<dbReference type="InterPro" id="IPR038729">
    <property type="entry name" value="Rad50/SbcC_AAA"/>
</dbReference>
<dbReference type="EMBL" id="JBFNXQ010000016">
    <property type="protein sequence ID" value="MEX5718203.1"/>
    <property type="molecule type" value="Genomic_DNA"/>
</dbReference>
<dbReference type="Proteomes" id="UP001560045">
    <property type="component" value="Unassembled WGS sequence"/>
</dbReference>
<dbReference type="Gene3D" id="3.40.50.300">
    <property type="entry name" value="P-loop containing nucleotide triphosphate hydrolases"/>
    <property type="match status" value="2"/>
</dbReference>
<organism evidence="3 4">
    <name type="scientific">Geodermatophilus maliterrae</name>
    <dbReference type="NCBI Taxonomy" id="3162531"/>
    <lineage>
        <taxon>Bacteria</taxon>
        <taxon>Bacillati</taxon>
        <taxon>Actinomycetota</taxon>
        <taxon>Actinomycetes</taxon>
        <taxon>Geodermatophilales</taxon>
        <taxon>Geodermatophilaceae</taxon>
        <taxon>Geodermatophilus</taxon>
    </lineage>
</organism>
<comment type="caution">
    <text evidence="3">The sequence shown here is derived from an EMBL/GenBank/DDBJ whole genome shotgun (WGS) entry which is preliminary data.</text>
</comment>
<evidence type="ECO:0000313" key="4">
    <source>
        <dbReference type="Proteomes" id="UP001560045"/>
    </source>
</evidence>